<dbReference type="EMBL" id="BMAT01006040">
    <property type="protein sequence ID" value="GFS04893.1"/>
    <property type="molecule type" value="Genomic_DNA"/>
</dbReference>
<name>A0AAV4I379_9GAST</name>
<dbReference type="AlphaFoldDB" id="A0AAV4I379"/>
<reference evidence="1 2" key="1">
    <citation type="journal article" date="2021" name="Elife">
        <title>Chloroplast acquisition without the gene transfer in kleptoplastic sea slugs, Plakobranchus ocellatus.</title>
        <authorList>
            <person name="Maeda T."/>
            <person name="Takahashi S."/>
            <person name="Yoshida T."/>
            <person name="Shimamura S."/>
            <person name="Takaki Y."/>
            <person name="Nagai Y."/>
            <person name="Toyoda A."/>
            <person name="Suzuki Y."/>
            <person name="Arimoto A."/>
            <person name="Ishii H."/>
            <person name="Satoh N."/>
            <person name="Nishiyama T."/>
            <person name="Hasebe M."/>
            <person name="Maruyama T."/>
            <person name="Minagawa J."/>
            <person name="Obokata J."/>
            <person name="Shigenobu S."/>
        </authorList>
    </citation>
    <scope>NUCLEOTIDE SEQUENCE [LARGE SCALE GENOMIC DNA]</scope>
</reference>
<keyword evidence="2" id="KW-1185">Reference proteome</keyword>
<accession>A0AAV4I379</accession>
<evidence type="ECO:0000313" key="2">
    <source>
        <dbReference type="Proteomes" id="UP000762676"/>
    </source>
</evidence>
<evidence type="ECO:0000313" key="1">
    <source>
        <dbReference type="EMBL" id="GFS04893.1"/>
    </source>
</evidence>
<protein>
    <submittedName>
        <fullName evidence="1">Uncharacterized protein</fullName>
    </submittedName>
</protein>
<organism evidence="1 2">
    <name type="scientific">Elysia marginata</name>
    <dbReference type="NCBI Taxonomy" id="1093978"/>
    <lineage>
        <taxon>Eukaryota</taxon>
        <taxon>Metazoa</taxon>
        <taxon>Spiralia</taxon>
        <taxon>Lophotrochozoa</taxon>
        <taxon>Mollusca</taxon>
        <taxon>Gastropoda</taxon>
        <taxon>Heterobranchia</taxon>
        <taxon>Euthyneura</taxon>
        <taxon>Panpulmonata</taxon>
        <taxon>Sacoglossa</taxon>
        <taxon>Placobranchoidea</taxon>
        <taxon>Plakobranchidae</taxon>
        <taxon>Elysia</taxon>
    </lineage>
</organism>
<sequence length="116" mass="13094">MQTGNRNSKGEEGYDRGKTAGDALAAWLDDIHKPAETILLLLLEGSIVERRSLQVDSHCNRFIASYTIADVERKKEGQNWLTTKMMPLLIVHIILAKKSAVVTNHPHYNGQDVQRR</sequence>
<proteinExistence type="predicted"/>
<dbReference type="Proteomes" id="UP000762676">
    <property type="component" value="Unassembled WGS sequence"/>
</dbReference>
<gene>
    <name evidence="1" type="ORF">ElyMa_002923600</name>
</gene>
<comment type="caution">
    <text evidence="1">The sequence shown here is derived from an EMBL/GenBank/DDBJ whole genome shotgun (WGS) entry which is preliminary data.</text>
</comment>